<keyword evidence="2" id="KW-0812">Transmembrane</keyword>
<proteinExistence type="inferred from homology"/>
<protein>
    <submittedName>
        <fullName evidence="4">Ubiquinone biosynthesis monooxygenase UbiB</fullName>
    </submittedName>
</protein>
<dbReference type="SUPFAM" id="SSF56112">
    <property type="entry name" value="Protein kinase-like (PK-like)"/>
    <property type="match status" value="1"/>
</dbReference>
<feature type="transmembrane region" description="Helical" evidence="2">
    <location>
        <begin position="526"/>
        <end position="547"/>
    </location>
</feature>
<gene>
    <name evidence="4" type="ORF">L21SP2_2714</name>
</gene>
<dbReference type="Gene3D" id="1.10.510.10">
    <property type="entry name" value="Transferase(Phosphotransferase) domain 1"/>
    <property type="match status" value="1"/>
</dbReference>
<keyword evidence="2" id="KW-0472">Membrane</keyword>
<name>V5WLV7_9SPIO</name>
<dbReference type="InterPro" id="IPR011009">
    <property type="entry name" value="Kinase-like_dom_sf"/>
</dbReference>
<accession>V5WLV7</accession>
<keyword evidence="4" id="KW-0560">Oxidoreductase</keyword>
<dbReference type="GO" id="GO:0004497">
    <property type="term" value="F:monooxygenase activity"/>
    <property type="evidence" value="ECO:0007669"/>
    <property type="project" value="UniProtKB-KW"/>
</dbReference>
<evidence type="ECO:0000313" key="4">
    <source>
        <dbReference type="EMBL" id="AHC16066.1"/>
    </source>
</evidence>
<reference evidence="4 5" key="1">
    <citation type="journal article" date="2015" name="Stand. Genomic Sci.">
        <title>Complete genome sequence and description of Salinispira pacifica gen. nov., sp. nov., a novel spirochaete isolated form a hypersaline microbial mat.</title>
        <authorList>
            <person name="Ben Hania W."/>
            <person name="Joseph M."/>
            <person name="Schumann P."/>
            <person name="Bunk B."/>
            <person name="Fiebig A."/>
            <person name="Sproer C."/>
            <person name="Klenk H.P."/>
            <person name="Fardeau M.L."/>
            <person name="Spring S."/>
        </authorList>
    </citation>
    <scope>NUCLEOTIDE SEQUENCE [LARGE SCALE GENOMIC DNA]</scope>
    <source>
        <strain evidence="4 5">L21-RPul-D2</strain>
    </source>
</reference>
<evidence type="ECO:0000256" key="2">
    <source>
        <dbReference type="SAM" id="Phobius"/>
    </source>
</evidence>
<dbReference type="STRING" id="1307761.L21SP2_2714"/>
<evidence type="ECO:0000256" key="1">
    <source>
        <dbReference type="ARBA" id="ARBA00009670"/>
    </source>
</evidence>
<dbReference type="GO" id="GO:0004672">
    <property type="term" value="F:protein kinase activity"/>
    <property type="evidence" value="ECO:0007669"/>
    <property type="project" value="InterPro"/>
</dbReference>
<evidence type="ECO:0000313" key="5">
    <source>
        <dbReference type="Proteomes" id="UP000018680"/>
    </source>
</evidence>
<dbReference type="AlphaFoldDB" id="V5WLV7"/>
<keyword evidence="4" id="KW-0503">Monooxygenase</keyword>
<dbReference type="eggNOG" id="COG0661">
    <property type="taxonomic scope" value="Bacteria"/>
</dbReference>
<dbReference type="PANTHER" id="PTHR10566">
    <property type="entry name" value="CHAPERONE-ACTIVITY OF BC1 COMPLEX CABC1 -RELATED"/>
    <property type="match status" value="1"/>
</dbReference>
<dbReference type="GO" id="GO:0005524">
    <property type="term" value="F:ATP binding"/>
    <property type="evidence" value="ECO:0007669"/>
    <property type="project" value="InterPro"/>
</dbReference>
<dbReference type="Proteomes" id="UP000018680">
    <property type="component" value="Chromosome"/>
</dbReference>
<organism evidence="4 5">
    <name type="scientific">Salinispira pacifica</name>
    <dbReference type="NCBI Taxonomy" id="1307761"/>
    <lineage>
        <taxon>Bacteria</taxon>
        <taxon>Pseudomonadati</taxon>
        <taxon>Spirochaetota</taxon>
        <taxon>Spirochaetia</taxon>
        <taxon>Spirochaetales</taxon>
        <taxon>Spirochaetaceae</taxon>
        <taxon>Salinispira</taxon>
    </lineage>
</organism>
<dbReference type="EMBL" id="CP006939">
    <property type="protein sequence ID" value="AHC16066.1"/>
    <property type="molecule type" value="Genomic_DNA"/>
</dbReference>
<dbReference type="CDD" id="cd05121">
    <property type="entry name" value="ABC1_ADCK3-like"/>
    <property type="match status" value="1"/>
</dbReference>
<keyword evidence="5" id="KW-1185">Reference proteome</keyword>
<keyword evidence="2" id="KW-1133">Transmembrane helix</keyword>
<dbReference type="PANTHER" id="PTHR10566:SF113">
    <property type="entry name" value="PROTEIN ACTIVITY OF BC1 COMPLEX KINASE 7, CHLOROPLASTIC"/>
    <property type="match status" value="1"/>
</dbReference>
<dbReference type="InterPro" id="IPR004147">
    <property type="entry name" value="ABC1_dom"/>
</dbReference>
<evidence type="ECO:0000259" key="3">
    <source>
        <dbReference type="PROSITE" id="PS50011"/>
    </source>
</evidence>
<feature type="domain" description="Protein kinase" evidence="3">
    <location>
        <begin position="131"/>
        <end position="453"/>
    </location>
</feature>
<dbReference type="KEGG" id="slr:L21SP2_2714"/>
<comment type="similarity">
    <text evidence="1">Belongs to the protein kinase superfamily. ADCK protein kinase family.</text>
</comment>
<dbReference type="InterPro" id="IPR000719">
    <property type="entry name" value="Prot_kinase_dom"/>
</dbReference>
<feature type="transmembrane region" description="Helical" evidence="2">
    <location>
        <begin position="496"/>
        <end position="514"/>
    </location>
</feature>
<dbReference type="Pfam" id="PF03109">
    <property type="entry name" value="ABC1"/>
    <property type="match status" value="1"/>
</dbReference>
<keyword evidence="4" id="KW-0830">Ubiquinone</keyword>
<sequence>MYIGIMRRPARRITDIVSILVRYGFRDWLSSIHIRPRGLKKLKPGRSPRQSRPERIRLAIEEMGPTFIKFGQLLSIRKDIIPQPYIRELSRLQDDVAPIDSQEAKNILVEELGSQYSILEFEEKPQASASIAQVHRVTISGYGEMAVKIQRPGIEQIIEEDISILNWIATQVEHYIPALRPLQPVNLVKEFAKTLRKELNFRVEAQNIIRFSRNFRNSKSIKVPRVYPDISTEKVLLMEFVHGQKLSRLLRDPERMTGEERHRIARDGSRAIIDQVFIHAFFHADPHPGNILVLPDNRLCFLDFGIMGQISPSEQERLHQAIISVTSNDYERLAEIVLSLVGRSGDVDTDAFRTELFEIIDQYINLPLENIQVSTAVQEIFRIITNHHLIIPSKYLLMNKAIITIDGVAKELEPGFTLAGLISTVVRKVLRQQFNPKRARRTMVEITSDYASLAKAFPRESRDILSQLRQGRLGILFKIEGIEPLRKTLDELGSRLIYGIILTAVLVSSSLIFSSGLPPLWKGVPVIGLAGFAIAGIMALNYVLNLIRHYFRERWK</sequence>
<dbReference type="PROSITE" id="PS50011">
    <property type="entry name" value="PROTEIN_KINASE_DOM"/>
    <property type="match status" value="1"/>
</dbReference>
<dbReference type="HOGENOM" id="CLU_006533_0_2_12"/>
<dbReference type="InterPro" id="IPR050154">
    <property type="entry name" value="UbiB_kinase"/>
</dbReference>